<keyword evidence="5 9" id="KW-1133">Transmembrane helix</keyword>
<keyword evidence="3" id="KW-1003">Cell membrane</keyword>
<dbReference type="Proteomes" id="UP001142317">
    <property type="component" value="Unassembled WGS sequence"/>
</dbReference>
<evidence type="ECO:0000256" key="9">
    <source>
        <dbReference type="SAM" id="Phobius"/>
    </source>
</evidence>
<dbReference type="PANTHER" id="PTHR30561">
    <property type="entry name" value="SMR FAMILY PROTON-DEPENDENT DRUG EFFLUX TRANSPORTER SUGE"/>
    <property type="match status" value="1"/>
</dbReference>
<evidence type="ECO:0000256" key="8">
    <source>
        <dbReference type="SAM" id="MobiDB-lite"/>
    </source>
</evidence>
<keyword evidence="4 7" id="KW-0812">Transmembrane</keyword>
<feature type="transmembrane region" description="Helical" evidence="9">
    <location>
        <begin position="120"/>
        <end position="138"/>
    </location>
</feature>
<dbReference type="EMBL" id="BSEO01000001">
    <property type="protein sequence ID" value="GLJ78529.1"/>
    <property type="molecule type" value="Genomic_DNA"/>
</dbReference>
<dbReference type="GO" id="GO:0022857">
    <property type="term" value="F:transmembrane transporter activity"/>
    <property type="evidence" value="ECO:0007669"/>
    <property type="project" value="InterPro"/>
</dbReference>
<dbReference type="PANTHER" id="PTHR30561:SF0">
    <property type="entry name" value="GUANIDINIUM EXPORTER"/>
    <property type="match status" value="1"/>
</dbReference>
<keyword evidence="11" id="KW-1185">Reference proteome</keyword>
<dbReference type="InterPro" id="IPR045324">
    <property type="entry name" value="Small_multidrug_res"/>
</dbReference>
<name>A0A9W6HDJ1_9MICO</name>
<keyword evidence="2" id="KW-0813">Transport</keyword>
<feature type="transmembrane region" description="Helical" evidence="9">
    <location>
        <begin position="171"/>
        <end position="191"/>
    </location>
</feature>
<dbReference type="AlphaFoldDB" id="A0A9W6HDJ1"/>
<evidence type="ECO:0000256" key="1">
    <source>
        <dbReference type="ARBA" id="ARBA00004651"/>
    </source>
</evidence>
<evidence type="ECO:0000313" key="11">
    <source>
        <dbReference type="Proteomes" id="UP001142317"/>
    </source>
</evidence>
<keyword evidence="6 9" id="KW-0472">Membrane</keyword>
<organism evidence="10 11">
    <name type="scientific">Microbacterium imperiale</name>
    <dbReference type="NCBI Taxonomy" id="33884"/>
    <lineage>
        <taxon>Bacteria</taxon>
        <taxon>Bacillati</taxon>
        <taxon>Actinomycetota</taxon>
        <taxon>Actinomycetes</taxon>
        <taxon>Micrococcales</taxon>
        <taxon>Microbacteriaceae</taxon>
        <taxon>Microbacterium</taxon>
    </lineage>
</organism>
<protein>
    <recommendedName>
        <fullName evidence="12">Ligand-binding protein SH3</fullName>
    </recommendedName>
</protein>
<comment type="caution">
    <text evidence="10">The sequence shown here is derived from an EMBL/GenBank/DDBJ whole genome shotgun (WGS) entry which is preliminary data.</text>
</comment>
<proteinExistence type="inferred from homology"/>
<dbReference type="Gene3D" id="1.10.3730.20">
    <property type="match status" value="1"/>
</dbReference>
<dbReference type="Pfam" id="PF00893">
    <property type="entry name" value="Multi_Drug_Res"/>
    <property type="match status" value="1"/>
</dbReference>
<evidence type="ECO:0000256" key="5">
    <source>
        <dbReference type="ARBA" id="ARBA00022989"/>
    </source>
</evidence>
<evidence type="ECO:0000313" key="10">
    <source>
        <dbReference type="EMBL" id="GLJ78529.1"/>
    </source>
</evidence>
<feature type="transmembrane region" description="Helical" evidence="9">
    <location>
        <begin position="144"/>
        <end position="164"/>
    </location>
</feature>
<evidence type="ECO:0000256" key="6">
    <source>
        <dbReference type="ARBA" id="ARBA00023136"/>
    </source>
</evidence>
<dbReference type="InterPro" id="IPR037185">
    <property type="entry name" value="EmrE-like"/>
</dbReference>
<reference evidence="10" key="1">
    <citation type="journal article" date="2014" name="Int. J. Syst. Evol. Microbiol.">
        <title>Complete genome sequence of Corynebacterium casei LMG S-19264T (=DSM 44701T), isolated from a smear-ripened cheese.</title>
        <authorList>
            <consortium name="US DOE Joint Genome Institute (JGI-PGF)"/>
            <person name="Walter F."/>
            <person name="Albersmeier A."/>
            <person name="Kalinowski J."/>
            <person name="Ruckert C."/>
        </authorList>
    </citation>
    <scope>NUCLEOTIDE SEQUENCE</scope>
    <source>
        <strain evidence="10">VKM Ac-1447</strain>
    </source>
</reference>
<feature type="transmembrane region" description="Helical" evidence="9">
    <location>
        <begin position="88"/>
        <end position="108"/>
    </location>
</feature>
<dbReference type="SUPFAM" id="SSF103481">
    <property type="entry name" value="Multidrug resistance efflux transporter EmrE"/>
    <property type="match status" value="1"/>
</dbReference>
<evidence type="ECO:0000256" key="3">
    <source>
        <dbReference type="ARBA" id="ARBA00022475"/>
    </source>
</evidence>
<accession>A0A9W6HDJ1</accession>
<dbReference type="GO" id="GO:0005886">
    <property type="term" value="C:plasma membrane"/>
    <property type="evidence" value="ECO:0007669"/>
    <property type="project" value="UniProtKB-SubCell"/>
</dbReference>
<sequence length="192" mass="19920">MLDALGGQRCQRLGAAWAVDLREPCDEAIALLETDATGHEMDHVAQCTAAVPGRCSDDRARVDAGPEGGLADEGAVPAHDKTDSDRSVMAWVILIVSGMLEAVWAAALAASDGFKRKRPAALFVVALAGSMAGLAVAMTELPTGTAYAVWVGVGATLTVVWAMVTRQERASVARILLILLLVASVIGLKAVS</sequence>
<comment type="subcellular location">
    <subcellularLocation>
        <location evidence="1 7">Cell membrane</location>
        <topology evidence="1 7">Multi-pass membrane protein</topology>
    </subcellularLocation>
</comment>
<evidence type="ECO:0000256" key="7">
    <source>
        <dbReference type="RuleBase" id="RU003942"/>
    </source>
</evidence>
<dbReference type="InterPro" id="IPR000390">
    <property type="entry name" value="Small_drug/metabolite_transptr"/>
</dbReference>
<evidence type="ECO:0000256" key="4">
    <source>
        <dbReference type="ARBA" id="ARBA00022692"/>
    </source>
</evidence>
<comment type="similarity">
    <text evidence="7">Belongs to the drug/metabolite transporter (DMT) superfamily. Small multidrug resistance (SMR) (TC 2.A.7.1) family.</text>
</comment>
<reference evidence="10" key="2">
    <citation type="submission" date="2023-01" db="EMBL/GenBank/DDBJ databases">
        <authorList>
            <person name="Sun Q."/>
            <person name="Evtushenko L."/>
        </authorList>
    </citation>
    <scope>NUCLEOTIDE SEQUENCE</scope>
    <source>
        <strain evidence="10">VKM Ac-1447</strain>
    </source>
</reference>
<evidence type="ECO:0008006" key="12">
    <source>
        <dbReference type="Google" id="ProtNLM"/>
    </source>
</evidence>
<feature type="region of interest" description="Disordered" evidence="8">
    <location>
        <begin position="61"/>
        <end position="81"/>
    </location>
</feature>
<gene>
    <name evidence="10" type="ORF">GCM10017586_02110</name>
</gene>
<evidence type="ECO:0000256" key="2">
    <source>
        <dbReference type="ARBA" id="ARBA00022448"/>
    </source>
</evidence>